<keyword evidence="2" id="KW-0436">Ligase</keyword>
<dbReference type="Pfam" id="PF00364">
    <property type="entry name" value="Biotin_lipoyl"/>
    <property type="match status" value="1"/>
</dbReference>
<evidence type="ECO:0000313" key="12">
    <source>
        <dbReference type="Proteomes" id="UP000803884"/>
    </source>
</evidence>
<dbReference type="Pfam" id="PF02786">
    <property type="entry name" value="CPSase_L_D2"/>
    <property type="match status" value="1"/>
</dbReference>
<feature type="domain" description="Lipoyl-binding" evidence="8">
    <location>
        <begin position="574"/>
        <end position="650"/>
    </location>
</feature>
<dbReference type="InterPro" id="IPR011053">
    <property type="entry name" value="Single_hybrid_motif"/>
</dbReference>
<dbReference type="GeneID" id="96006369"/>
<dbReference type="RefSeq" id="XP_069229116.1">
    <property type="nucleotide sequence ID" value="XM_069373531.1"/>
</dbReference>
<dbReference type="SUPFAM" id="SSF52440">
    <property type="entry name" value="PreATP-grasp domain"/>
    <property type="match status" value="1"/>
</dbReference>
<dbReference type="PANTHER" id="PTHR45007:SF1">
    <property type="entry name" value="CARBOXYLASE, PUTATIVE (AFU_ORTHOLOGUE AFUA_5G07570)-RELATED"/>
    <property type="match status" value="1"/>
</dbReference>
<dbReference type="Gene3D" id="3.30.470.20">
    <property type="entry name" value="ATP-grasp fold, B domain"/>
    <property type="match status" value="1"/>
</dbReference>
<dbReference type="Proteomes" id="UP000803884">
    <property type="component" value="Unassembled WGS sequence"/>
</dbReference>
<dbReference type="SUPFAM" id="SSF56059">
    <property type="entry name" value="Glutathione synthetase ATP-binding domain-like"/>
    <property type="match status" value="1"/>
</dbReference>
<keyword evidence="3 6" id="KW-0547">Nucleotide-binding</keyword>
<sequence>MASSTPPPRPIKRLLVANRGEIAARILATAHELSLTTYATYTPTDTSHARLATHALALPSAASYTDIALLVALAKQHGIDAVHPGYGFLSESAAFAAAMAEIGVAVIGPGKEGLERTGDKLAARELAGSCGVPVLEAWEGGVEGVRGFVEGVGLPVFVKAVDGGGGRGIRLVRTTGELEGAVGAARRESAEGRVFVERAAVGGWRHVEVQVLGDGRGEVRHLWERECSLQRRFQKVVEVAPATLGREVVRRVVEAAVQMAKKIKYRSLGTFEFLLHPDTGEFYFLEINPRLQVEHTITESICSIDIVKVQLQLAQGLNFDQTDLANIDQDPMRPPPQRSIQLRVTAEDPEKNYSLSIGKIQSFHFPSGNGVRVDTALVHGAPAVVSADFDSVIAKIIITAPTWDGAVHKARRALQETTITGVKTNLDILAAIVSHADFLAGACDTQWLESHHAELLTASAAIRKNRPPSLFPSQPTSSLPSTTSTSAPLFRPNDAWTFTLTPTNQPSQSQQQQQQQPHHLTLTRLLRADFPTSLSAELTHTPPSSSSSSSAQPQSYTLHLQSTTASAHASRHRLGSRDDPRHVVVPFAGTLVEVLVDVGDEVREGETVCVVRQMKMEVEVRARRGGVVGFVTDAEEGEEVGEGVLVAVLEGREGARL</sequence>
<accession>A0AB34KQY1</accession>
<keyword evidence="4 6" id="KW-0067">ATP-binding</keyword>
<dbReference type="Pfam" id="PF02785">
    <property type="entry name" value="Biotin_carb_C"/>
    <property type="match status" value="1"/>
</dbReference>
<dbReference type="PROSITE" id="PS00867">
    <property type="entry name" value="CPSASE_2"/>
    <property type="match status" value="1"/>
</dbReference>
<evidence type="ECO:0000256" key="4">
    <source>
        <dbReference type="ARBA" id="ARBA00022840"/>
    </source>
</evidence>
<feature type="domain" description="Biotin carboxylation" evidence="10">
    <location>
        <begin position="10"/>
        <end position="453"/>
    </location>
</feature>
<dbReference type="PROSITE" id="PS50975">
    <property type="entry name" value="ATP_GRASP"/>
    <property type="match status" value="1"/>
</dbReference>
<dbReference type="PROSITE" id="PS50968">
    <property type="entry name" value="BIOTINYL_LIPOYL"/>
    <property type="match status" value="1"/>
</dbReference>
<dbReference type="SUPFAM" id="SSF51246">
    <property type="entry name" value="Rudiment single hybrid motif"/>
    <property type="match status" value="1"/>
</dbReference>
<evidence type="ECO:0000259" key="9">
    <source>
        <dbReference type="PROSITE" id="PS50975"/>
    </source>
</evidence>
<dbReference type="InterPro" id="IPR011761">
    <property type="entry name" value="ATP-grasp"/>
</dbReference>
<dbReference type="InterPro" id="IPR005479">
    <property type="entry name" value="CPAse_ATP-bd"/>
</dbReference>
<evidence type="ECO:0008006" key="13">
    <source>
        <dbReference type="Google" id="ProtNLM"/>
    </source>
</evidence>
<feature type="compositionally biased region" description="Low complexity" evidence="7">
    <location>
        <begin position="467"/>
        <end position="489"/>
    </location>
</feature>
<proteinExistence type="predicted"/>
<feature type="region of interest" description="Disordered" evidence="7">
    <location>
        <begin position="466"/>
        <end position="518"/>
    </location>
</feature>
<feature type="compositionally biased region" description="Low complexity" evidence="7">
    <location>
        <begin position="505"/>
        <end position="517"/>
    </location>
</feature>
<dbReference type="InterPro" id="IPR000089">
    <property type="entry name" value="Biotin_lipoyl"/>
</dbReference>
<evidence type="ECO:0000256" key="1">
    <source>
        <dbReference type="ARBA" id="ARBA00001953"/>
    </source>
</evidence>
<dbReference type="Pfam" id="PF00289">
    <property type="entry name" value="Biotin_carb_N"/>
    <property type="match status" value="1"/>
</dbReference>
<gene>
    <name evidence="11" type="ORF">WHR41_04925</name>
</gene>
<dbReference type="Gene3D" id="2.40.50.100">
    <property type="match status" value="1"/>
</dbReference>
<dbReference type="PROSITE" id="PS50979">
    <property type="entry name" value="BC"/>
    <property type="match status" value="1"/>
</dbReference>
<dbReference type="PANTHER" id="PTHR45007">
    <property type="entry name" value="CARBOXYLASE, PUTATIVE (AFU_ORTHOLOGUE AFUA_5G07570)-RELATED"/>
    <property type="match status" value="1"/>
</dbReference>
<dbReference type="SMART" id="SM00878">
    <property type="entry name" value="Biotin_carb_C"/>
    <property type="match status" value="1"/>
</dbReference>
<dbReference type="GO" id="GO:0005524">
    <property type="term" value="F:ATP binding"/>
    <property type="evidence" value="ECO:0007669"/>
    <property type="project" value="UniProtKB-UniRule"/>
</dbReference>
<feature type="region of interest" description="Disordered" evidence="7">
    <location>
        <begin position="535"/>
        <end position="580"/>
    </location>
</feature>
<dbReference type="CDD" id="cd06850">
    <property type="entry name" value="biotinyl_domain"/>
    <property type="match status" value="1"/>
</dbReference>
<keyword evidence="12" id="KW-1185">Reference proteome</keyword>
<organism evidence="11 12">
    <name type="scientific">Cladosporium halotolerans</name>
    <dbReference type="NCBI Taxonomy" id="1052096"/>
    <lineage>
        <taxon>Eukaryota</taxon>
        <taxon>Fungi</taxon>
        <taxon>Dikarya</taxon>
        <taxon>Ascomycota</taxon>
        <taxon>Pezizomycotina</taxon>
        <taxon>Dothideomycetes</taxon>
        <taxon>Dothideomycetidae</taxon>
        <taxon>Cladosporiales</taxon>
        <taxon>Cladosporiaceae</taxon>
        <taxon>Cladosporium</taxon>
    </lineage>
</organism>
<name>A0AB34KQY1_9PEZI</name>
<feature type="compositionally biased region" description="Polar residues" evidence="7">
    <location>
        <begin position="556"/>
        <end position="567"/>
    </location>
</feature>
<evidence type="ECO:0000259" key="10">
    <source>
        <dbReference type="PROSITE" id="PS50979"/>
    </source>
</evidence>
<evidence type="ECO:0000256" key="2">
    <source>
        <dbReference type="ARBA" id="ARBA00022598"/>
    </source>
</evidence>
<keyword evidence="5" id="KW-0092">Biotin</keyword>
<evidence type="ECO:0000259" key="8">
    <source>
        <dbReference type="PROSITE" id="PS50968"/>
    </source>
</evidence>
<comment type="caution">
    <text evidence="11">The sequence shown here is derived from an EMBL/GenBank/DDBJ whole genome shotgun (WGS) entry which is preliminary data.</text>
</comment>
<dbReference type="InterPro" id="IPR011054">
    <property type="entry name" value="Rudment_hybrid_motif"/>
</dbReference>
<reference evidence="11 12" key="1">
    <citation type="journal article" date="2020" name="Microbiol. Resour. Announc.">
        <title>Draft Genome Sequence of a Cladosporium Species Isolated from the Mesophotic Ascidian Didemnum maculosum.</title>
        <authorList>
            <person name="Gioti A."/>
            <person name="Siaperas R."/>
            <person name="Nikolaivits E."/>
            <person name="Le Goff G."/>
            <person name="Ouazzani J."/>
            <person name="Kotoulas G."/>
            <person name="Topakas E."/>
        </authorList>
    </citation>
    <scope>NUCLEOTIDE SEQUENCE [LARGE SCALE GENOMIC DNA]</scope>
    <source>
        <strain evidence="11 12">TM138-S3</strain>
    </source>
</reference>
<dbReference type="SUPFAM" id="SSF51230">
    <property type="entry name" value="Single hybrid motif"/>
    <property type="match status" value="1"/>
</dbReference>
<protein>
    <recommendedName>
        <fullName evidence="13">Pyruvate carboxylase</fullName>
    </recommendedName>
</protein>
<feature type="compositionally biased region" description="Low complexity" evidence="7">
    <location>
        <begin position="542"/>
        <end position="555"/>
    </location>
</feature>
<evidence type="ECO:0000313" key="11">
    <source>
        <dbReference type="EMBL" id="KAL1586011.1"/>
    </source>
</evidence>
<dbReference type="InterPro" id="IPR016185">
    <property type="entry name" value="PreATP-grasp_dom_sf"/>
</dbReference>
<comment type="cofactor">
    <cofactor evidence="1">
        <name>biotin</name>
        <dbReference type="ChEBI" id="CHEBI:57586"/>
    </cofactor>
</comment>
<dbReference type="InterPro" id="IPR005482">
    <property type="entry name" value="Biotin_COase_C"/>
</dbReference>
<evidence type="ECO:0000256" key="5">
    <source>
        <dbReference type="ARBA" id="ARBA00023267"/>
    </source>
</evidence>
<dbReference type="GO" id="GO:0046872">
    <property type="term" value="F:metal ion binding"/>
    <property type="evidence" value="ECO:0007669"/>
    <property type="project" value="InterPro"/>
</dbReference>
<evidence type="ECO:0000256" key="6">
    <source>
        <dbReference type="PROSITE-ProRule" id="PRU00409"/>
    </source>
</evidence>
<dbReference type="GO" id="GO:0016874">
    <property type="term" value="F:ligase activity"/>
    <property type="evidence" value="ECO:0007669"/>
    <property type="project" value="UniProtKB-KW"/>
</dbReference>
<dbReference type="InterPro" id="IPR005481">
    <property type="entry name" value="BC-like_N"/>
</dbReference>
<evidence type="ECO:0000256" key="7">
    <source>
        <dbReference type="SAM" id="MobiDB-lite"/>
    </source>
</evidence>
<dbReference type="AlphaFoldDB" id="A0AB34KQY1"/>
<evidence type="ECO:0000256" key="3">
    <source>
        <dbReference type="ARBA" id="ARBA00022741"/>
    </source>
</evidence>
<feature type="domain" description="ATP-grasp" evidence="9">
    <location>
        <begin position="111"/>
        <end position="315"/>
    </location>
</feature>
<dbReference type="InterPro" id="IPR011764">
    <property type="entry name" value="Biotin_carboxylation_dom"/>
</dbReference>
<dbReference type="EMBL" id="JAAQHG020000016">
    <property type="protein sequence ID" value="KAL1586011.1"/>
    <property type="molecule type" value="Genomic_DNA"/>
</dbReference>